<evidence type="ECO:0000256" key="2">
    <source>
        <dbReference type="ARBA" id="ARBA00022630"/>
    </source>
</evidence>
<keyword evidence="5" id="KW-0503">Monooxygenase</keyword>
<keyword evidence="2" id="KW-0285">Flavoprotein</keyword>
<name>A0ABV1VHP9_9ACTN</name>
<accession>A0ABV1VHP9</accession>
<keyword evidence="5" id="KW-0560">Oxidoreductase</keyword>
<dbReference type="GO" id="GO:0004497">
    <property type="term" value="F:monooxygenase activity"/>
    <property type="evidence" value="ECO:0007669"/>
    <property type="project" value="UniProtKB-KW"/>
</dbReference>
<proteinExistence type="predicted"/>
<dbReference type="InterPro" id="IPR002938">
    <property type="entry name" value="FAD-bd"/>
</dbReference>
<evidence type="ECO:0000259" key="4">
    <source>
        <dbReference type="Pfam" id="PF01494"/>
    </source>
</evidence>
<sequence>MNSLPETGAPDHTDVIVVGAGPVGLLLAGDLRRAGARVTVLEQLTAPVTESRASTLHTRTMEILAERGILDRLGPLPDGGPGHFGGLPLDLRAAAPGHPYAGQWKCPQTRLEATLYTWATGLGATVRRGHAVTGLHQYPDRVVVSGIELGAGPRRFAASYVVGCDGERSTVRQLAGFDFPGDDATLEMLRADVAGIGVPNRRFERHPHGLATAHRWPDGTTRIMVHLHGAVPGPRTGPPAFDEVVAAWAKVTGEDIGHGTPVWLDAFDDTSRQADRYVKGRVVLAGDAAHVQMPVGGQALNLGLQDAAALGHRLAGLATGRSPQAGLDDYDRLRHRVGARTLTGIRAQSRLLLGGPEVEGLRAVLAELLGLDEVCGHLARVISGVDIFPTPHDSPGVAA</sequence>
<reference evidence="5 6" key="1">
    <citation type="submission" date="2024-06" db="EMBL/GenBank/DDBJ databases">
        <title>The Natural Products Discovery Center: Release of the First 8490 Sequenced Strains for Exploring Actinobacteria Biosynthetic Diversity.</title>
        <authorList>
            <person name="Kalkreuter E."/>
            <person name="Kautsar S.A."/>
            <person name="Yang D."/>
            <person name="Bader C.D."/>
            <person name="Teijaro C.N."/>
            <person name="Fluegel L."/>
            <person name="Davis C.M."/>
            <person name="Simpson J.R."/>
            <person name="Lauterbach L."/>
            <person name="Steele A.D."/>
            <person name="Gui C."/>
            <person name="Meng S."/>
            <person name="Li G."/>
            <person name="Viehrig K."/>
            <person name="Ye F."/>
            <person name="Su P."/>
            <person name="Kiefer A.F."/>
            <person name="Nichols A."/>
            <person name="Cepeda A.J."/>
            <person name="Yan W."/>
            <person name="Fan B."/>
            <person name="Jiang Y."/>
            <person name="Adhikari A."/>
            <person name="Zheng C.-J."/>
            <person name="Schuster L."/>
            <person name="Cowan T.M."/>
            <person name="Smanski M.J."/>
            <person name="Chevrette M.G."/>
            <person name="De Carvalho L.P.S."/>
            <person name="Shen B."/>
        </authorList>
    </citation>
    <scope>NUCLEOTIDE SEQUENCE [LARGE SCALE GENOMIC DNA]</scope>
    <source>
        <strain evidence="5 6">NPDC000632</strain>
    </source>
</reference>
<organism evidence="5 6">
    <name type="scientific">Streptomyces flaveolus</name>
    <dbReference type="NCBI Taxonomy" id="67297"/>
    <lineage>
        <taxon>Bacteria</taxon>
        <taxon>Bacillati</taxon>
        <taxon>Actinomycetota</taxon>
        <taxon>Actinomycetes</taxon>
        <taxon>Kitasatosporales</taxon>
        <taxon>Streptomycetaceae</taxon>
        <taxon>Streptomyces</taxon>
    </lineage>
</organism>
<dbReference type="Gene3D" id="3.30.70.2450">
    <property type="match status" value="1"/>
</dbReference>
<comment type="cofactor">
    <cofactor evidence="1">
        <name>FAD</name>
        <dbReference type="ChEBI" id="CHEBI:57692"/>
    </cofactor>
</comment>
<dbReference type="InterPro" id="IPR050641">
    <property type="entry name" value="RIFMO-like"/>
</dbReference>
<dbReference type="EMBL" id="JBEPCV010000016">
    <property type="protein sequence ID" value="MER6905596.1"/>
    <property type="molecule type" value="Genomic_DNA"/>
</dbReference>
<keyword evidence="3" id="KW-0274">FAD</keyword>
<evidence type="ECO:0000313" key="6">
    <source>
        <dbReference type="Proteomes" id="UP001490330"/>
    </source>
</evidence>
<dbReference type="PANTHER" id="PTHR43004">
    <property type="entry name" value="TRK SYSTEM POTASSIUM UPTAKE PROTEIN"/>
    <property type="match status" value="1"/>
</dbReference>
<comment type="caution">
    <text evidence="5">The sequence shown here is derived from an EMBL/GenBank/DDBJ whole genome shotgun (WGS) entry which is preliminary data.</text>
</comment>
<dbReference type="InterPro" id="IPR036188">
    <property type="entry name" value="FAD/NAD-bd_sf"/>
</dbReference>
<dbReference type="Proteomes" id="UP001490330">
    <property type="component" value="Unassembled WGS sequence"/>
</dbReference>
<dbReference type="PRINTS" id="PR00420">
    <property type="entry name" value="RNGMNOXGNASE"/>
</dbReference>
<evidence type="ECO:0000256" key="1">
    <source>
        <dbReference type="ARBA" id="ARBA00001974"/>
    </source>
</evidence>
<evidence type="ECO:0000313" key="5">
    <source>
        <dbReference type="EMBL" id="MER6905596.1"/>
    </source>
</evidence>
<dbReference type="SUPFAM" id="SSF51905">
    <property type="entry name" value="FAD/NAD(P)-binding domain"/>
    <property type="match status" value="1"/>
</dbReference>
<dbReference type="Gene3D" id="3.50.50.60">
    <property type="entry name" value="FAD/NAD(P)-binding domain"/>
    <property type="match status" value="1"/>
</dbReference>
<gene>
    <name evidence="5" type="ORF">ABT322_17785</name>
</gene>
<keyword evidence="6" id="KW-1185">Reference proteome</keyword>
<protein>
    <submittedName>
        <fullName evidence="5">FAD-dependent monooxygenase</fullName>
    </submittedName>
</protein>
<dbReference type="PANTHER" id="PTHR43004:SF19">
    <property type="entry name" value="BINDING MONOOXYGENASE, PUTATIVE (JCVI)-RELATED"/>
    <property type="match status" value="1"/>
</dbReference>
<evidence type="ECO:0000256" key="3">
    <source>
        <dbReference type="ARBA" id="ARBA00022827"/>
    </source>
</evidence>
<feature type="domain" description="FAD-binding" evidence="4">
    <location>
        <begin position="13"/>
        <end position="342"/>
    </location>
</feature>
<dbReference type="Pfam" id="PF01494">
    <property type="entry name" value="FAD_binding_3"/>
    <property type="match status" value="1"/>
</dbReference>